<evidence type="ECO:0000256" key="7">
    <source>
        <dbReference type="ARBA" id="ARBA00022723"/>
    </source>
</evidence>
<comment type="cofactor">
    <cofactor evidence="1">
        <name>Mg(2+)</name>
        <dbReference type="ChEBI" id="CHEBI:18420"/>
    </cofactor>
</comment>
<dbReference type="Gene3D" id="3.20.20.120">
    <property type="entry name" value="Enolase-like C-terminal domain"/>
    <property type="match status" value="1"/>
</dbReference>
<protein>
    <recommendedName>
        <fullName evidence="5">Enolase</fullName>
        <ecNumber evidence="4">4.2.1.11</ecNumber>
    </recommendedName>
</protein>
<dbReference type="UniPathway" id="UPA00109">
    <property type="reaction ID" value="UER00187"/>
</dbReference>
<comment type="pathway">
    <text evidence="2">Carbohydrate degradation; glycolysis; pyruvate from D-glyceraldehyde 3-phosphate: step 4/5.</text>
</comment>
<dbReference type="PANTHER" id="PTHR11902">
    <property type="entry name" value="ENOLASE"/>
    <property type="match status" value="1"/>
</dbReference>
<dbReference type="InterPro" id="IPR020810">
    <property type="entry name" value="Enolase_C"/>
</dbReference>
<keyword evidence="7" id="KW-0479">Metal-binding</keyword>
<evidence type="ECO:0000256" key="10">
    <source>
        <dbReference type="ARBA" id="ARBA00023239"/>
    </source>
</evidence>
<evidence type="ECO:0000256" key="2">
    <source>
        <dbReference type="ARBA" id="ARBA00005031"/>
    </source>
</evidence>
<organism evidence="12 13">
    <name type="scientific">Sporolactobacillus inulinus</name>
    <dbReference type="NCBI Taxonomy" id="2078"/>
    <lineage>
        <taxon>Bacteria</taxon>
        <taxon>Bacillati</taxon>
        <taxon>Bacillota</taxon>
        <taxon>Bacilli</taxon>
        <taxon>Bacillales</taxon>
        <taxon>Sporolactobacillaceae</taxon>
        <taxon>Sporolactobacillus</taxon>
    </lineage>
</organism>
<dbReference type="EMBL" id="BEXB01000024">
    <property type="protein sequence ID" value="GAY77322.1"/>
    <property type="molecule type" value="Genomic_DNA"/>
</dbReference>
<proteinExistence type="inferred from homology"/>
<reference evidence="12 13" key="1">
    <citation type="submission" date="2017-11" db="EMBL/GenBank/DDBJ databases">
        <title>Draft Genome Sequence of Sporolactobacillus inulinus NBRC 111894 Isolated from Koso, a Japanese Sugar-Vegetable Fermented Beverage.</title>
        <authorList>
            <person name="Chiou T.Y."/>
            <person name="Oshima K."/>
            <person name="Suda W."/>
            <person name="Hattori M."/>
            <person name="Takahashi T."/>
        </authorList>
    </citation>
    <scope>NUCLEOTIDE SEQUENCE [LARGE SCALE GENOMIC DNA]</scope>
    <source>
        <strain evidence="12 13">NBRC111894</strain>
    </source>
</reference>
<dbReference type="InterPro" id="IPR000941">
    <property type="entry name" value="Enolase"/>
</dbReference>
<dbReference type="PROSITE" id="PS00164">
    <property type="entry name" value="ENOLASE"/>
    <property type="match status" value="1"/>
</dbReference>
<dbReference type="GO" id="GO:0006096">
    <property type="term" value="P:glycolytic process"/>
    <property type="evidence" value="ECO:0007669"/>
    <property type="project" value="UniProtKB-UniPathway"/>
</dbReference>
<dbReference type="Proteomes" id="UP000319716">
    <property type="component" value="Unassembled WGS sequence"/>
</dbReference>
<dbReference type="AlphaFoldDB" id="A0A4Y1ZDW7"/>
<evidence type="ECO:0000256" key="8">
    <source>
        <dbReference type="ARBA" id="ARBA00022842"/>
    </source>
</evidence>
<dbReference type="Pfam" id="PF00113">
    <property type="entry name" value="Enolase_C"/>
    <property type="match status" value="1"/>
</dbReference>
<dbReference type="EC" id="4.2.1.11" evidence="4"/>
<evidence type="ECO:0000256" key="4">
    <source>
        <dbReference type="ARBA" id="ARBA00012058"/>
    </source>
</evidence>
<dbReference type="InterPro" id="IPR020809">
    <property type="entry name" value="Enolase_CS"/>
</dbReference>
<evidence type="ECO:0000313" key="12">
    <source>
        <dbReference type="EMBL" id="GAY77322.1"/>
    </source>
</evidence>
<keyword evidence="10 12" id="KW-0456">Lyase</keyword>
<keyword evidence="8" id="KW-0460">Magnesium</keyword>
<evidence type="ECO:0000313" key="13">
    <source>
        <dbReference type="Proteomes" id="UP000319716"/>
    </source>
</evidence>
<evidence type="ECO:0000256" key="5">
    <source>
        <dbReference type="ARBA" id="ARBA00017068"/>
    </source>
</evidence>
<accession>A0A4Y1ZDW7</accession>
<evidence type="ECO:0000256" key="3">
    <source>
        <dbReference type="ARBA" id="ARBA00009604"/>
    </source>
</evidence>
<feature type="domain" description="Enolase C-terminal TIM barrel" evidence="11">
    <location>
        <begin position="1"/>
        <end position="97"/>
    </location>
</feature>
<evidence type="ECO:0000256" key="9">
    <source>
        <dbReference type="ARBA" id="ARBA00023152"/>
    </source>
</evidence>
<gene>
    <name evidence="12" type="ORF">NBRC111894_2876</name>
</gene>
<comment type="similarity">
    <text evidence="3">Belongs to the enolase family.</text>
</comment>
<evidence type="ECO:0000259" key="11">
    <source>
        <dbReference type="SMART" id="SM01192"/>
    </source>
</evidence>
<evidence type="ECO:0000256" key="6">
    <source>
        <dbReference type="ARBA" id="ARBA00022525"/>
    </source>
</evidence>
<dbReference type="SMART" id="SM01192">
    <property type="entry name" value="Enolase_C"/>
    <property type="match status" value="1"/>
</dbReference>
<dbReference type="PANTHER" id="PTHR11902:SF1">
    <property type="entry name" value="ENOLASE"/>
    <property type="match status" value="1"/>
</dbReference>
<dbReference type="PRINTS" id="PR00148">
    <property type="entry name" value="ENOLASE"/>
</dbReference>
<sequence>MQLVGDDLFVTNTDYLKKGIDLGVANSILIKVNQIGTLTETLNAIQMAQKAGYTAVVSHRSGETEDTSIADIVVATNAGEIKTGSLARTTVSLSTTN</sequence>
<keyword evidence="9" id="KW-0324">Glycolysis</keyword>
<dbReference type="GO" id="GO:0000015">
    <property type="term" value="C:phosphopyruvate hydratase complex"/>
    <property type="evidence" value="ECO:0007669"/>
    <property type="project" value="InterPro"/>
</dbReference>
<keyword evidence="6" id="KW-0964">Secreted</keyword>
<name>A0A4Y1ZDW7_9BACL</name>
<dbReference type="InterPro" id="IPR036849">
    <property type="entry name" value="Enolase-like_C_sf"/>
</dbReference>
<dbReference type="GO" id="GO:0000287">
    <property type="term" value="F:magnesium ion binding"/>
    <property type="evidence" value="ECO:0007669"/>
    <property type="project" value="InterPro"/>
</dbReference>
<dbReference type="GO" id="GO:0004634">
    <property type="term" value="F:phosphopyruvate hydratase activity"/>
    <property type="evidence" value="ECO:0007669"/>
    <property type="project" value="UniProtKB-EC"/>
</dbReference>
<dbReference type="SUPFAM" id="SSF51604">
    <property type="entry name" value="Enolase C-terminal domain-like"/>
    <property type="match status" value="1"/>
</dbReference>
<comment type="caution">
    <text evidence="12">The sequence shown here is derived from an EMBL/GenBank/DDBJ whole genome shotgun (WGS) entry which is preliminary data.</text>
</comment>
<evidence type="ECO:0000256" key="1">
    <source>
        <dbReference type="ARBA" id="ARBA00001946"/>
    </source>
</evidence>